<dbReference type="SUPFAM" id="SSF47413">
    <property type="entry name" value="lambda repressor-like DNA-binding domains"/>
    <property type="match status" value="1"/>
</dbReference>
<dbReference type="RefSeq" id="WP_155344730.1">
    <property type="nucleotide sequence ID" value="NZ_BAAAHM010000028.1"/>
</dbReference>
<dbReference type="OrthoDB" id="4217458at2"/>
<dbReference type="Proteomes" id="UP000377595">
    <property type="component" value="Unassembled WGS sequence"/>
</dbReference>
<evidence type="ECO:0000313" key="2">
    <source>
        <dbReference type="Proteomes" id="UP000377595"/>
    </source>
</evidence>
<dbReference type="EMBL" id="BLAF01000013">
    <property type="protein sequence ID" value="GES19649.1"/>
    <property type="molecule type" value="Genomic_DNA"/>
</dbReference>
<reference evidence="1 2" key="1">
    <citation type="submission" date="2019-10" db="EMBL/GenBank/DDBJ databases">
        <title>Whole genome shotgun sequence of Acrocarpospora pleiomorpha NBRC 16267.</title>
        <authorList>
            <person name="Ichikawa N."/>
            <person name="Kimura A."/>
            <person name="Kitahashi Y."/>
            <person name="Komaki H."/>
            <person name="Oguchi A."/>
        </authorList>
    </citation>
    <scope>NUCLEOTIDE SEQUENCE [LARGE SCALE GENOMIC DNA]</scope>
    <source>
        <strain evidence="1 2">NBRC 16267</strain>
    </source>
</reference>
<dbReference type="AlphaFoldDB" id="A0A5M3XHG8"/>
<dbReference type="InterPro" id="IPR001387">
    <property type="entry name" value="Cro/C1-type_HTH"/>
</dbReference>
<gene>
    <name evidence="1" type="ORF">Aple_025450</name>
</gene>
<comment type="caution">
    <text evidence="1">The sequence shown here is derived from an EMBL/GenBank/DDBJ whole genome shotgun (WGS) entry which is preliminary data.</text>
</comment>
<proteinExistence type="predicted"/>
<dbReference type="InterPro" id="IPR010982">
    <property type="entry name" value="Lambda_DNA-bd_dom_sf"/>
</dbReference>
<sequence>MQVGPASQGQASDEENIARRIEWEMIQRGWSQERLSKEMTDVGCPMHQSSISKIVKPRERRRSISVDEAVAFARVFKLSLDELRQPIEVLRNQEIHLLRAEIGDLTSQREVLRARLLFDWLRLDGLTGDEKAFDSYVEWLSSDKEMGPDAARKYAETWGRGVERPTSAAFDWDVPIPLVLRIRSFVMTIRSTSRSSIEGWLTSFAPAVFQAGLGEEIARLVNDQLTNKGVSDDQITEVVQSIDRYLLGQASVVSHMDDELDLYALAASTAARFHDGESVQEIAESLGIPFARLRHAYAQVGLLIGGTAGQ</sequence>
<dbReference type="GO" id="GO:0003677">
    <property type="term" value="F:DNA binding"/>
    <property type="evidence" value="ECO:0007669"/>
    <property type="project" value="InterPro"/>
</dbReference>
<dbReference type="Gene3D" id="1.10.260.40">
    <property type="entry name" value="lambda repressor-like DNA-binding domains"/>
    <property type="match status" value="1"/>
</dbReference>
<protein>
    <submittedName>
        <fullName evidence="1">Uncharacterized protein</fullName>
    </submittedName>
</protein>
<organism evidence="1 2">
    <name type="scientific">Acrocarpospora pleiomorpha</name>
    <dbReference type="NCBI Taxonomy" id="90975"/>
    <lineage>
        <taxon>Bacteria</taxon>
        <taxon>Bacillati</taxon>
        <taxon>Actinomycetota</taxon>
        <taxon>Actinomycetes</taxon>
        <taxon>Streptosporangiales</taxon>
        <taxon>Streptosporangiaceae</taxon>
        <taxon>Acrocarpospora</taxon>
    </lineage>
</organism>
<keyword evidence="2" id="KW-1185">Reference proteome</keyword>
<accession>A0A5M3XHG8</accession>
<name>A0A5M3XHG8_9ACTN</name>
<evidence type="ECO:0000313" key="1">
    <source>
        <dbReference type="EMBL" id="GES19649.1"/>
    </source>
</evidence>
<dbReference type="CDD" id="cd00093">
    <property type="entry name" value="HTH_XRE"/>
    <property type="match status" value="1"/>
</dbReference>